<reference evidence="1" key="2">
    <citation type="journal article" date="2022" name="New Phytol.">
        <title>Evolutionary transition to the ectomycorrhizal habit in the genomes of a hyperdiverse lineage of mushroom-forming fungi.</title>
        <authorList>
            <person name="Looney B."/>
            <person name="Miyauchi S."/>
            <person name="Morin E."/>
            <person name="Drula E."/>
            <person name="Courty P.E."/>
            <person name="Kohler A."/>
            <person name="Kuo A."/>
            <person name="LaButti K."/>
            <person name="Pangilinan J."/>
            <person name="Lipzen A."/>
            <person name="Riley R."/>
            <person name="Andreopoulos W."/>
            <person name="He G."/>
            <person name="Johnson J."/>
            <person name="Nolan M."/>
            <person name="Tritt A."/>
            <person name="Barry K.W."/>
            <person name="Grigoriev I.V."/>
            <person name="Nagy L.G."/>
            <person name="Hibbett D."/>
            <person name="Henrissat B."/>
            <person name="Matheny P.B."/>
            <person name="Labbe J."/>
            <person name="Martin F.M."/>
        </authorList>
    </citation>
    <scope>NUCLEOTIDE SEQUENCE</scope>
    <source>
        <strain evidence="1">FP105234-sp</strain>
    </source>
</reference>
<proteinExistence type="predicted"/>
<comment type="caution">
    <text evidence="1">The sequence shown here is derived from an EMBL/GenBank/DDBJ whole genome shotgun (WGS) entry which is preliminary data.</text>
</comment>
<name>A0ACB8S822_9AGAM</name>
<sequence length="302" mass="34338">MMKEQRLGILAIQESHLTDSTLLETQRRFDKSLAIANSPFPDNPSGSAGVGFILNKALIRTDDFTIYEILPGRAAVLRVNWNGRENLNILNVYAPNAPNLHPQFWADILANLIAQDLTHIDYMMGDTNLAEDARDRSPPHPDDENAVSALRDFRHELGLRDTWRESHPRTKAFTYRHNRGAIKSRLDRIYTSDQHASTAYEWGFTPRAMPSDHDLVSVKHAMSGSPEIGEGRWTLPLFLINDKSMIDEIETLGIALQKEIMGEFPNRENSNPQRLWYHFKWDIQTKARDIAARATCAPPNPS</sequence>
<evidence type="ECO:0000313" key="1">
    <source>
        <dbReference type="EMBL" id="KAI0051953.1"/>
    </source>
</evidence>
<protein>
    <submittedName>
        <fullName evidence="1">DNase I-like protein</fullName>
    </submittedName>
</protein>
<evidence type="ECO:0000313" key="2">
    <source>
        <dbReference type="Proteomes" id="UP000814033"/>
    </source>
</evidence>
<dbReference type="Proteomes" id="UP000814033">
    <property type="component" value="Unassembled WGS sequence"/>
</dbReference>
<organism evidence="1 2">
    <name type="scientific">Auriscalpium vulgare</name>
    <dbReference type="NCBI Taxonomy" id="40419"/>
    <lineage>
        <taxon>Eukaryota</taxon>
        <taxon>Fungi</taxon>
        <taxon>Dikarya</taxon>
        <taxon>Basidiomycota</taxon>
        <taxon>Agaricomycotina</taxon>
        <taxon>Agaricomycetes</taxon>
        <taxon>Russulales</taxon>
        <taxon>Auriscalpiaceae</taxon>
        <taxon>Auriscalpium</taxon>
    </lineage>
</organism>
<dbReference type="EMBL" id="MU275848">
    <property type="protein sequence ID" value="KAI0051953.1"/>
    <property type="molecule type" value="Genomic_DNA"/>
</dbReference>
<gene>
    <name evidence="1" type="ORF">FA95DRAFT_1580287</name>
</gene>
<accession>A0ACB8S822</accession>
<reference evidence="1" key="1">
    <citation type="submission" date="2021-02" db="EMBL/GenBank/DDBJ databases">
        <authorList>
            <consortium name="DOE Joint Genome Institute"/>
            <person name="Ahrendt S."/>
            <person name="Looney B.P."/>
            <person name="Miyauchi S."/>
            <person name="Morin E."/>
            <person name="Drula E."/>
            <person name="Courty P.E."/>
            <person name="Chicoki N."/>
            <person name="Fauchery L."/>
            <person name="Kohler A."/>
            <person name="Kuo A."/>
            <person name="Labutti K."/>
            <person name="Pangilinan J."/>
            <person name="Lipzen A."/>
            <person name="Riley R."/>
            <person name="Andreopoulos W."/>
            <person name="He G."/>
            <person name="Johnson J."/>
            <person name="Barry K.W."/>
            <person name="Grigoriev I.V."/>
            <person name="Nagy L."/>
            <person name="Hibbett D."/>
            <person name="Henrissat B."/>
            <person name="Matheny P.B."/>
            <person name="Labbe J."/>
            <person name="Martin F."/>
        </authorList>
    </citation>
    <scope>NUCLEOTIDE SEQUENCE</scope>
    <source>
        <strain evidence="1">FP105234-sp</strain>
    </source>
</reference>
<keyword evidence="2" id="KW-1185">Reference proteome</keyword>